<organism evidence="14 15">
    <name type="scientific">Nocardia macrotermitis</name>
    <dbReference type="NCBI Taxonomy" id="2585198"/>
    <lineage>
        <taxon>Bacteria</taxon>
        <taxon>Bacillati</taxon>
        <taxon>Actinomycetota</taxon>
        <taxon>Actinomycetes</taxon>
        <taxon>Mycobacteriales</taxon>
        <taxon>Nocardiaceae</taxon>
        <taxon>Nocardia</taxon>
    </lineage>
</organism>
<comment type="catalytic activity">
    <reaction evidence="12">
        <text>D-ribose + ATP = D-ribose 5-phosphate + ADP + H(+)</text>
        <dbReference type="Rhea" id="RHEA:13697"/>
        <dbReference type="ChEBI" id="CHEBI:15378"/>
        <dbReference type="ChEBI" id="CHEBI:30616"/>
        <dbReference type="ChEBI" id="CHEBI:47013"/>
        <dbReference type="ChEBI" id="CHEBI:78346"/>
        <dbReference type="ChEBI" id="CHEBI:456216"/>
        <dbReference type="EC" id="2.7.1.15"/>
    </reaction>
</comment>
<dbReference type="HAMAP" id="MF_01987">
    <property type="entry name" value="Ribokinase"/>
    <property type="match status" value="1"/>
</dbReference>
<comment type="activity regulation">
    <text evidence="12">Activated by a monovalent cation that binds near, but not in, the active site. The most likely occupant of the site in vivo is potassium. Ion binding induces a conformational change that may alter substrate affinity.</text>
</comment>
<comment type="function">
    <text evidence="12">Catalyzes the phosphorylation of ribose at O-5 in a reaction requiring ATP and magnesium. The resulting D-ribose-5-phosphate can then be used either for sythesis of nucleotides, histidine, and tryptophan, or as a component of the pentose phosphate pathway.</text>
</comment>
<comment type="subunit">
    <text evidence="12">Homodimer.</text>
</comment>
<feature type="active site" description="Proton acceptor" evidence="12">
    <location>
        <position position="254"/>
    </location>
</feature>
<keyword evidence="11 12" id="KW-0119">Carbohydrate metabolism</keyword>
<evidence type="ECO:0000313" key="15">
    <source>
        <dbReference type="Proteomes" id="UP000438448"/>
    </source>
</evidence>
<dbReference type="RefSeq" id="WP_153411039.1">
    <property type="nucleotide sequence ID" value="NZ_WEGK01000006.1"/>
</dbReference>
<feature type="binding site" evidence="12">
    <location>
        <position position="250"/>
    </location>
    <ligand>
        <name>K(+)</name>
        <dbReference type="ChEBI" id="CHEBI:29103"/>
    </ligand>
</feature>
<dbReference type="EC" id="2.7.1.15" evidence="2 12"/>
<dbReference type="PRINTS" id="PR00990">
    <property type="entry name" value="RIBOKINASE"/>
</dbReference>
<feature type="binding site" evidence="12">
    <location>
        <begin position="38"/>
        <end position="42"/>
    </location>
    <ligand>
        <name>substrate</name>
    </ligand>
</feature>
<sequence>MTVVVVGSVNVDVVSEVERLPAPGETVLASGSRTNLGGKGSNQAVAAAQAGGQVEFVARVGAGADPGLWKSLLEFGIGLTAVREVPDSRTGTAYITVAGGENQIVVDPGANFVWESDAELDGLSIETGLLDAAQVVVAQFEIPVRVVEWISTRARRFILNAAPATRMSEDLLRRCDPLVVNESELAAVSGSVAETPEAVFAQARALCLRGVPSVVATLGAAGSVWARTTPDSSVVGAYQPAPQVNTVDSTGAGDAFVGALATALAAGTELGPAVTFATAAGALAVQSPGTHGSYPTGERITEALAAVPEPRTLTT</sequence>
<feature type="binding site" evidence="12">
    <location>
        <position position="293"/>
    </location>
    <ligand>
        <name>K(+)</name>
        <dbReference type="ChEBI" id="CHEBI:29103"/>
    </ligand>
</feature>
<feature type="binding site" evidence="12">
    <location>
        <position position="284"/>
    </location>
    <ligand>
        <name>K(+)</name>
        <dbReference type="ChEBI" id="CHEBI:29103"/>
    </ligand>
</feature>
<feature type="binding site" evidence="12">
    <location>
        <begin position="217"/>
        <end position="222"/>
    </location>
    <ligand>
        <name>ATP</name>
        <dbReference type="ChEBI" id="CHEBI:30616"/>
    </ligand>
</feature>
<dbReference type="SUPFAM" id="SSF53613">
    <property type="entry name" value="Ribokinase-like"/>
    <property type="match status" value="1"/>
</dbReference>
<dbReference type="PANTHER" id="PTHR10584:SF166">
    <property type="entry name" value="RIBOKINASE"/>
    <property type="match status" value="1"/>
</dbReference>
<evidence type="ECO:0000256" key="7">
    <source>
        <dbReference type="ARBA" id="ARBA00022777"/>
    </source>
</evidence>
<comment type="caution">
    <text evidence="12">Lacks conserved residue(s) required for the propagation of feature annotation.</text>
</comment>
<feature type="binding site" evidence="12">
    <location>
        <begin position="253"/>
        <end position="254"/>
    </location>
    <ligand>
        <name>ATP</name>
        <dbReference type="ChEBI" id="CHEBI:30616"/>
    </ligand>
</feature>
<evidence type="ECO:0000256" key="12">
    <source>
        <dbReference type="HAMAP-Rule" id="MF_01987"/>
    </source>
</evidence>
<protein>
    <recommendedName>
        <fullName evidence="3 12">Ribokinase</fullName>
        <shortName evidence="12">RK</shortName>
        <ecNumber evidence="2 12">2.7.1.15</ecNumber>
    </recommendedName>
</protein>
<comment type="subcellular location">
    <subcellularLocation>
        <location evidence="12">Cytoplasm</location>
    </subcellularLocation>
</comment>
<keyword evidence="6 12" id="KW-0547">Nucleotide-binding</keyword>
<keyword evidence="4 12" id="KW-0808">Transferase</keyword>
<evidence type="ECO:0000256" key="1">
    <source>
        <dbReference type="ARBA" id="ARBA00005380"/>
    </source>
</evidence>
<dbReference type="Pfam" id="PF00294">
    <property type="entry name" value="PfkB"/>
    <property type="match status" value="1"/>
</dbReference>
<evidence type="ECO:0000256" key="6">
    <source>
        <dbReference type="ARBA" id="ARBA00022741"/>
    </source>
</evidence>
<dbReference type="GO" id="GO:0046872">
    <property type="term" value="F:metal ion binding"/>
    <property type="evidence" value="ECO:0007669"/>
    <property type="project" value="UniProtKB-KW"/>
</dbReference>
<keyword evidence="9 12" id="KW-0460">Magnesium</keyword>
<keyword evidence="8 12" id="KW-0067">ATP-binding</keyword>
<comment type="similarity">
    <text evidence="1">Belongs to the carbohydrate kinase pfkB family.</text>
</comment>
<dbReference type="GO" id="GO:0005829">
    <property type="term" value="C:cytosol"/>
    <property type="evidence" value="ECO:0007669"/>
    <property type="project" value="TreeGrafter"/>
</dbReference>
<feature type="binding site" evidence="12">
    <location>
        <position position="181"/>
    </location>
    <ligand>
        <name>ATP</name>
        <dbReference type="ChEBI" id="CHEBI:30616"/>
    </ligand>
</feature>
<keyword evidence="5 12" id="KW-0479">Metal-binding</keyword>
<evidence type="ECO:0000256" key="11">
    <source>
        <dbReference type="ARBA" id="ARBA00023277"/>
    </source>
</evidence>
<comment type="cofactor">
    <cofactor evidence="12">
        <name>Mg(2+)</name>
        <dbReference type="ChEBI" id="CHEBI:18420"/>
    </cofactor>
    <text evidence="12">Requires a divalent cation, most likely magnesium in vivo, as an electrophilic catalyst to aid phosphoryl group transfer. It is the chelate of the metal and the nucleotide that is the actual substrate.</text>
</comment>
<feature type="domain" description="Carbohydrate kinase PfkB" evidence="13">
    <location>
        <begin position="3"/>
        <end position="296"/>
    </location>
</feature>
<dbReference type="InterPro" id="IPR002173">
    <property type="entry name" value="Carboh/pur_kinase_PfkB_CS"/>
</dbReference>
<dbReference type="EMBL" id="WEGK01000006">
    <property type="protein sequence ID" value="MQY20297.1"/>
    <property type="molecule type" value="Genomic_DNA"/>
</dbReference>
<evidence type="ECO:0000256" key="10">
    <source>
        <dbReference type="ARBA" id="ARBA00022958"/>
    </source>
</evidence>
<feature type="binding site" evidence="12">
    <location>
        <position position="141"/>
    </location>
    <ligand>
        <name>substrate</name>
    </ligand>
</feature>
<comment type="caution">
    <text evidence="14">The sequence shown here is derived from an EMBL/GenBank/DDBJ whole genome shotgun (WGS) entry which is preliminary data.</text>
</comment>
<keyword evidence="15" id="KW-1185">Reference proteome</keyword>
<comment type="pathway">
    <text evidence="12">Carbohydrate metabolism; D-ribose degradation; D-ribose 5-phosphate from beta-D-ribopyranose: step 2/2.</text>
</comment>
<evidence type="ECO:0000256" key="3">
    <source>
        <dbReference type="ARBA" id="ARBA00016943"/>
    </source>
</evidence>
<dbReference type="Gene3D" id="3.40.1190.20">
    <property type="match status" value="1"/>
</dbReference>
<name>A0A7K0D3P7_9NOCA</name>
<keyword evidence="14" id="KW-0413">Isomerase</keyword>
<comment type="similarity">
    <text evidence="12">Belongs to the carbohydrate kinase PfkB family. Ribokinase subfamily.</text>
</comment>
<evidence type="ECO:0000256" key="4">
    <source>
        <dbReference type="ARBA" id="ARBA00022679"/>
    </source>
</evidence>
<evidence type="ECO:0000256" key="2">
    <source>
        <dbReference type="ARBA" id="ARBA00012035"/>
    </source>
</evidence>
<dbReference type="AlphaFoldDB" id="A0A7K0D3P7"/>
<feature type="binding site" evidence="12">
    <location>
        <position position="287"/>
    </location>
    <ligand>
        <name>K(+)</name>
        <dbReference type="ChEBI" id="CHEBI:29103"/>
    </ligand>
</feature>
<dbReference type="PANTHER" id="PTHR10584">
    <property type="entry name" value="SUGAR KINASE"/>
    <property type="match status" value="1"/>
</dbReference>
<dbReference type="InterPro" id="IPR011611">
    <property type="entry name" value="PfkB_dom"/>
</dbReference>
<dbReference type="GO" id="GO:0005524">
    <property type="term" value="F:ATP binding"/>
    <property type="evidence" value="ECO:0007669"/>
    <property type="project" value="UniProtKB-UniRule"/>
</dbReference>
<dbReference type="InterPro" id="IPR002139">
    <property type="entry name" value="Ribo/fructo_kinase"/>
</dbReference>
<evidence type="ECO:0000259" key="13">
    <source>
        <dbReference type="Pfam" id="PF00294"/>
    </source>
</evidence>
<dbReference type="UniPathway" id="UPA00916">
    <property type="reaction ID" value="UER00889"/>
</dbReference>
<feature type="binding site" evidence="12">
    <location>
        <begin position="10"/>
        <end position="12"/>
    </location>
    <ligand>
        <name>substrate</name>
    </ligand>
</feature>
<feature type="binding site" evidence="12">
    <location>
        <position position="254"/>
    </location>
    <ligand>
        <name>substrate</name>
    </ligand>
</feature>
<dbReference type="OrthoDB" id="9775849at2"/>
<gene>
    <name evidence="14" type="primary">rbsK/rbiA</name>
    <name evidence="12" type="synonym">rbsK</name>
    <name evidence="14" type="ORF">NRB20_33990</name>
</gene>
<keyword evidence="12" id="KW-0963">Cytoplasm</keyword>
<evidence type="ECO:0000256" key="8">
    <source>
        <dbReference type="ARBA" id="ARBA00022840"/>
    </source>
</evidence>
<dbReference type="PROSITE" id="PS00584">
    <property type="entry name" value="PFKB_KINASES_2"/>
    <property type="match status" value="1"/>
</dbReference>
<proteinExistence type="inferred from homology"/>
<dbReference type="GO" id="GO:0019303">
    <property type="term" value="P:D-ribose catabolic process"/>
    <property type="evidence" value="ECO:0007669"/>
    <property type="project" value="UniProtKB-UniRule"/>
</dbReference>
<evidence type="ECO:0000313" key="14">
    <source>
        <dbReference type="EMBL" id="MQY20297.1"/>
    </source>
</evidence>
<feature type="binding site" evidence="12">
    <location>
        <position position="289"/>
    </location>
    <ligand>
        <name>K(+)</name>
        <dbReference type="ChEBI" id="CHEBI:29103"/>
    </ligand>
</feature>
<keyword evidence="10 12" id="KW-0630">Potassium</keyword>
<dbReference type="InterPro" id="IPR011877">
    <property type="entry name" value="Ribokinase"/>
</dbReference>
<feature type="binding site" evidence="12">
    <location>
        <position position="248"/>
    </location>
    <ligand>
        <name>K(+)</name>
        <dbReference type="ChEBI" id="CHEBI:29103"/>
    </ligand>
</feature>
<evidence type="ECO:0000256" key="9">
    <source>
        <dbReference type="ARBA" id="ARBA00022842"/>
    </source>
</evidence>
<dbReference type="GO" id="GO:0004747">
    <property type="term" value="F:ribokinase activity"/>
    <property type="evidence" value="ECO:0007669"/>
    <property type="project" value="UniProtKB-UniRule"/>
</dbReference>
<dbReference type="InterPro" id="IPR029056">
    <property type="entry name" value="Ribokinase-like"/>
</dbReference>
<accession>A0A7K0D3P7</accession>
<reference evidence="14 15" key="1">
    <citation type="submission" date="2019-10" db="EMBL/GenBank/DDBJ databases">
        <title>Nocardia macrotermitis sp. nov. and Nocardia aurantia sp. nov., isolated from the gut of fungus growing-termite Macrotermes natalensis.</title>
        <authorList>
            <person name="Benndorf R."/>
            <person name="Schwitalla J."/>
            <person name="Martin K."/>
            <person name="De Beer W."/>
            <person name="Kaster A.-K."/>
            <person name="Vollmers J."/>
            <person name="Poulsen M."/>
            <person name="Beemelmanns C."/>
        </authorList>
    </citation>
    <scope>NUCLEOTIDE SEQUENCE [LARGE SCALE GENOMIC DNA]</scope>
    <source>
        <strain evidence="14 15">RB20</strain>
    </source>
</reference>
<dbReference type="GO" id="GO:0016853">
    <property type="term" value="F:isomerase activity"/>
    <property type="evidence" value="ECO:0007669"/>
    <property type="project" value="UniProtKB-KW"/>
</dbReference>
<dbReference type="Proteomes" id="UP000438448">
    <property type="component" value="Unassembled WGS sequence"/>
</dbReference>
<keyword evidence="7 12" id="KW-0418">Kinase</keyword>
<evidence type="ECO:0000256" key="5">
    <source>
        <dbReference type="ARBA" id="ARBA00022723"/>
    </source>
</evidence>